<sequence>MTDKMTRQQDDKMTRQQDDKTTRQQDNKMTRQQDDKDRQQRSMYIDLSPSTAFYYLLLRESYLNNVLPKVLSMSH</sequence>
<accession>A0AAI9T1B2</accession>
<dbReference type="GeneID" id="73378519"/>
<name>A0AAI9T1B2_9ASCO</name>
<keyword evidence="3" id="KW-1185">Reference proteome</keyword>
<dbReference type="Proteomes" id="UP001202479">
    <property type="component" value="Unassembled WGS sequence"/>
</dbReference>
<dbReference type="RefSeq" id="XP_049182166.1">
    <property type="nucleotide sequence ID" value="XM_049326860.1"/>
</dbReference>
<comment type="caution">
    <text evidence="2">The sequence shown here is derived from an EMBL/GenBank/DDBJ whole genome shotgun (WGS) entry which is preliminary data.</text>
</comment>
<evidence type="ECO:0000256" key="1">
    <source>
        <dbReference type="SAM" id="MobiDB-lite"/>
    </source>
</evidence>
<evidence type="ECO:0000313" key="2">
    <source>
        <dbReference type="EMBL" id="KAI3406421.2"/>
    </source>
</evidence>
<proteinExistence type="predicted"/>
<reference evidence="2" key="1">
    <citation type="journal article" date="2022" name="DNA Res.">
        <title>Genome analysis of five recently described species of the CUG-Ser clade uncovers Candida theae as a new hybrid lineage with pathogenic potential in the Candida parapsilosis species complex.</title>
        <authorList>
            <person name="Mixao V."/>
            <person name="Del Olmo V."/>
            <person name="Hegedusova E."/>
            <person name="Saus E."/>
            <person name="Pryszcz L."/>
            <person name="Cillingova A."/>
            <person name="Nosek J."/>
            <person name="Gabaldon T."/>
        </authorList>
    </citation>
    <scope>NUCLEOTIDE SEQUENCE</scope>
    <source>
        <strain evidence="2">CBS 10844</strain>
    </source>
</reference>
<protein>
    <submittedName>
        <fullName evidence="2">Uncharacterized protein</fullName>
    </submittedName>
</protein>
<dbReference type="AlphaFoldDB" id="A0AAI9T1B2"/>
<dbReference type="EMBL" id="JAHUZD010000024">
    <property type="protein sequence ID" value="KAI3406421.2"/>
    <property type="molecule type" value="Genomic_DNA"/>
</dbReference>
<evidence type="ECO:0000313" key="3">
    <source>
        <dbReference type="Proteomes" id="UP001202479"/>
    </source>
</evidence>
<feature type="compositionally biased region" description="Basic and acidic residues" evidence="1">
    <location>
        <begin position="1"/>
        <end position="40"/>
    </location>
</feature>
<gene>
    <name evidence="2" type="ORF">KGF56_000902</name>
</gene>
<organism evidence="2 3">
    <name type="scientific">Candida oxycetoniae</name>
    <dbReference type="NCBI Taxonomy" id="497107"/>
    <lineage>
        <taxon>Eukaryota</taxon>
        <taxon>Fungi</taxon>
        <taxon>Dikarya</taxon>
        <taxon>Ascomycota</taxon>
        <taxon>Saccharomycotina</taxon>
        <taxon>Pichiomycetes</taxon>
        <taxon>Debaryomycetaceae</taxon>
        <taxon>Candida/Lodderomyces clade</taxon>
        <taxon>Candida</taxon>
    </lineage>
</organism>
<feature type="region of interest" description="Disordered" evidence="1">
    <location>
        <begin position="1"/>
        <end position="44"/>
    </location>
</feature>